<evidence type="ECO:0000313" key="2">
    <source>
        <dbReference type="Proteomes" id="UP000183988"/>
    </source>
</evidence>
<dbReference type="EMBL" id="FQVW01000011">
    <property type="protein sequence ID" value="SHF98222.1"/>
    <property type="molecule type" value="Genomic_DNA"/>
</dbReference>
<protein>
    <submittedName>
        <fullName evidence="1">Uncharacterized protein</fullName>
    </submittedName>
</protein>
<evidence type="ECO:0000313" key="1">
    <source>
        <dbReference type="EMBL" id="SHF98222.1"/>
    </source>
</evidence>
<gene>
    <name evidence="1" type="ORF">SAMN05216225_101147</name>
</gene>
<accession>A0A1M5G459</accession>
<dbReference type="RefSeq" id="WP_072889393.1">
    <property type="nucleotide sequence ID" value="NZ_FQVW01000011.1"/>
</dbReference>
<name>A0A1M5G459_9BACI</name>
<sequence>MNEQYNNISEVLEEVVESIRKPIFEGKTLEEIFAIYKLMKFENKLSESISEENSKKLIQKAGNYFGETLLEVFPSSQWSEEKENVVEIPLTERYVLEVSVENAAINYLERNSTSFSEAYKEILEVITNTKI</sequence>
<dbReference type="Proteomes" id="UP000183988">
    <property type="component" value="Unassembled WGS sequence"/>
</dbReference>
<reference evidence="1 2" key="1">
    <citation type="submission" date="2016-11" db="EMBL/GenBank/DDBJ databases">
        <authorList>
            <person name="Jaros S."/>
            <person name="Januszkiewicz K."/>
            <person name="Wedrychowicz H."/>
        </authorList>
    </citation>
    <scope>NUCLEOTIDE SEQUENCE [LARGE SCALE GENOMIC DNA]</scope>
    <source>
        <strain evidence="1 2">IBRC-M 10683</strain>
    </source>
</reference>
<dbReference type="STRING" id="930117.SAMN05216225_101147"/>
<proteinExistence type="predicted"/>
<dbReference type="AlphaFoldDB" id="A0A1M5G459"/>
<keyword evidence="2" id="KW-1185">Reference proteome</keyword>
<organism evidence="1 2">
    <name type="scientific">Ornithinibacillus halophilus</name>
    <dbReference type="NCBI Taxonomy" id="930117"/>
    <lineage>
        <taxon>Bacteria</taxon>
        <taxon>Bacillati</taxon>
        <taxon>Bacillota</taxon>
        <taxon>Bacilli</taxon>
        <taxon>Bacillales</taxon>
        <taxon>Bacillaceae</taxon>
        <taxon>Ornithinibacillus</taxon>
    </lineage>
</organism>